<keyword evidence="4" id="KW-1185">Reference proteome</keyword>
<evidence type="ECO:0000313" key="3">
    <source>
        <dbReference type="EMBL" id="RVD83899.1"/>
    </source>
</evidence>
<feature type="compositionally biased region" description="Low complexity" evidence="1">
    <location>
        <begin position="16"/>
        <end position="38"/>
    </location>
</feature>
<feature type="compositionally biased region" description="Basic and acidic residues" evidence="1">
    <location>
        <begin position="183"/>
        <end position="206"/>
    </location>
</feature>
<feature type="transmembrane region" description="Helical" evidence="2">
    <location>
        <begin position="59"/>
        <end position="78"/>
    </location>
</feature>
<keyword evidence="2" id="KW-0472">Membrane</keyword>
<evidence type="ECO:0000256" key="1">
    <source>
        <dbReference type="SAM" id="MobiDB-lite"/>
    </source>
</evidence>
<keyword evidence="2" id="KW-0812">Transmembrane</keyword>
<dbReference type="EMBL" id="SAEB01000007">
    <property type="protein sequence ID" value="RVD83899.1"/>
    <property type="molecule type" value="Genomic_DNA"/>
</dbReference>
<accession>A0A436ZYI2</accession>
<dbReference type="PANTHER" id="PTHR36205">
    <property type="entry name" value="CHROMOSOME 19, WHOLE GENOME SHOTGUN SEQUENCE"/>
    <property type="match status" value="1"/>
</dbReference>
<name>A0A436ZYI2_ARTFL</name>
<sequence>MTSLLASLKSLLPHSLSPSEPQWTLLPTSSPTSPSHNSNLEKRPSDSNSDTNGRNNNNGIWLTILTFPFTFSLTLTTIHTTHLKDYKLPPITRIRSIFLQLLVGCVVITSVTMVFALSGMTGYTVQKLGVHLDSDAVWRGFPVMTNYYGGIYDLVPKEVNVAENTGPNNKPKAPAGYGRFIRRQSDVNDPPVKEVKDTTPSREPKDSNLPTPAESKDSNSPKESEDQNKDPKPPKEGERPQKKAPKPIPYNPYPSYATLPNYKSCESLVSNYTGRSTHIKAYKGVMKGMPDPAYGSYEALGLDDSVCFERRMRFGGYGWKDRDEIPKDAKDEDVLFDREWGVDWRQIQEECVEMNSGRFHNGERGNKDGKKKKRTAVVLRVWNTYPFTRFDYVVLRSLITELNVNTGGEYGVHLLMHVKDIDDDKIDVRNEKVRRKILEESIAEEFWGITTLWSERLMREEYEELEGEEEWRGHGIYDAYRSIWLPQQWFSKMHEEYEYFWSLEMDVKYTGHWYHLFDKIDAFARNQPRRGLWARNARFYVPSVHGTYEEFTETVEKQSSPEERIWGAIEGVKVIDEKLKIKKIFEREEDDEGYTWGKGEDADLVTLSPMFEVVNTTWVIKDDFTGYGNERPSNENYNTYWTGPPRRGAVVAVYRFSRRLLTAMEAENKGGRHMGVEMFPASVALQYGYKGVYAPHPVFMDRRWPGRYLEKILNGGENGSSGGSERSLFGKREHHFGGSGFYYGSYWPRGVVGVWMGGEWEGKGGEGWEGERGRGCLGGMVVHPVKDL</sequence>
<feature type="compositionally biased region" description="Basic and acidic residues" evidence="1">
    <location>
        <begin position="214"/>
        <end position="241"/>
    </location>
</feature>
<dbReference type="OrthoDB" id="3353407at2759"/>
<protein>
    <submittedName>
        <fullName evidence="3">Uncharacterized protein</fullName>
    </submittedName>
</protein>
<dbReference type="AlphaFoldDB" id="A0A436ZYI2"/>
<dbReference type="VEuPathDB" id="FungiDB:DFL_005671"/>
<evidence type="ECO:0000313" key="4">
    <source>
        <dbReference type="Proteomes" id="UP000283090"/>
    </source>
</evidence>
<evidence type="ECO:0000256" key="2">
    <source>
        <dbReference type="SAM" id="Phobius"/>
    </source>
</evidence>
<dbReference type="PANTHER" id="PTHR36205:SF2">
    <property type="entry name" value="MAJOR FACILITATOR SUPERFAMILY TRANSPORTER"/>
    <property type="match status" value="1"/>
</dbReference>
<organism evidence="3 4">
    <name type="scientific">Arthrobotrys flagrans</name>
    <name type="common">Nematode-trapping fungus</name>
    <name type="synonym">Trichothecium flagrans</name>
    <dbReference type="NCBI Taxonomy" id="97331"/>
    <lineage>
        <taxon>Eukaryota</taxon>
        <taxon>Fungi</taxon>
        <taxon>Dikarya</taxon>
        <taxon>Ascomycota</taxon>
        <taxon>Pezizomycotina</taxon>
        <taxon>Orbiliomycetes</taxon>
        <taxon>Orbiliales</taxon>
        <taxon>Orbiliaceae</taxon>
        <taxon>Arthrobotrys</taxon>
    </lineage>
</organism>
<dbReference type="Proteomes" id="UP000283090">
    <property type="component" value="Unassembled WGS sequence"/>
</dbReference>
<feature type="region of interest" description="Disordered" evidence="1">
    <location>
        <begin position="16"/>
        <end position="54"/>
    </location>
</feature>
<reference evidence="3 4" key="1">
    <citation type="submission" date="2019-01" db="EMBL/GenBank/DDBJ databases">
        <title>Intercellular communication is required for trap formation in the nematode-trapping fungus Duddingtonia flagrans.</title>
        <authorList>
            <person name="Youssar L."/>
            <person name="Wernet V."/>
            <person name="Hensel N."/>
            <person name="Hildebrandt H.-G."/>
            <person name="Fischer R."/>
        </authorList>
    </citation>
    <scope>NUCLEOTIDE SEQUENCE [LARGE SCALE GENOMIC DNA]</scope>
    <source>
        <strain evidence="3 4">CBS H-5679</strain>
    </source>
</reference>
<dbReference type="STRING" id="97331.A0A436ZYI2"/>
<gene>
    <name evidence="3" type="ORF">DFL_005671</name>
</gene>
<dbReference type="Pfam" id="PF11885">
    <property type="entry name" value="DUF3405"/>
    <property type="match status" value="1"/>
</dbReference>
<feature type="transmembrane region" description="Helical" evidence="2">
    <location>
        <begin position="98"/>
        <end position="117"/>
    </location>
</feature>
<keyword evidence="2" id="KW-1133">Transmembrane helix</keyword>
<proteinExistence type="predicted"/>
<feature type="region of interest" description="Disordered" evidence="1">
    <location>
        <begin position="181"/>
        <end position="252"/>
    </location>
</feature>
<dbReference type="RefSeq" id="XP_067489443.1">
    <property type="nucleotide sequence ID" value="XM_067634965.1"/>
</dbReference>
<dbReference type="GeneID" id="93587982"/>
<comment type="caution">
    <text evidence="3">The sequence shown here is derived from an EMBL/GenBank/DDBJ whole genome shotgun (WGS) entry which is preliminary data.</text>
</comment>
<dbReference type="InterPro" id="IPR021822">
    <property type="entry name" value="DUF3405"/>
</dbReference>